<accession>A0A8C5FVK6</accession>
<dbReference type="PANTHER" id="PTHR33332">
    <property type="entry name" value="REVERSE TRANSCRIPTASE DOMAIN-CONTAINING PROTEIN"/>
    <property type="match status" value="1"/>
</dbReference>
<organism evidence="3 4">
    <name type="scientific">Gadus morhua</name>
    <name type="common">Atlantic cod</name>
    <dbReference type="NCBI Taxonomy" id="8049"/>
    <lineage>
        <taxon>Eukaryota</taxon>
        <taxon>Metazoa</taxon>
        <taxon>Chordata</taxon>
        <taxon>Craniata</taxon>
        <taxon>Vertebrata</taxon>
        <taxon>Euteleostomi</taxon>
        <taxon>Actinopterygii</taxon>
        <taxon>Neopterygii</taxon>
        <taxon>Teleostei</taxon>
        <taxon>Neoteleostei</taxon>
        <taxon>Acanthomorphata</taxon>
        <taxon>Zeiogadaria</taxon>
        <taxon>Gadariae</taxon>
        <taxon>Gadiformes</taxon>
        <taxon>Gadoidei</taxon>
        <taxon>Gadidae</taxon>
        <taxon>Gadus</taxon>
    </lineage>
</organism>
<evidence type="ECO:0000313" key="4">
    <source>
        <dbReference type="Proteomes" id="UP000694546"/>
    </source>
</evidence>
<sequence length="864" mass="95600">MNSSLIITSTSFYLLKQPNEFFSLNQASPPGFSYIAKPRPSRRGSGLAVIHKETYLIKELTLPLVISSFEFIAFKAPSATTVILIYRPPKPNPSFLSDLTELLTLASTLSPRLLLLGDFNIHMDSPTCKLSFEFTTLLENFSLAQHVTFPTHDKGHILDLVCSINLPVLDLRPCPFPLSDHNLLRFSILSPISRPRPLREITFRHLKSIDPHHLSDLLSSTLPLDSTLISPDELTNHLNATLYSSLNTLAPLKTKTVSFNTSSPWFTPALRKLKQTGRQLERLFKKTSLTVHHQAYKLHLTAYKDALIAAKSAYLSAIFSDPCQNPRTLFSTVSNLLKPRTSTLSTSTPDLCNSFLQFFADKITAINHSLFPVHNPPAHSMASPLPISLDLPTPPPHCRLTHFDLITPPALSKLIGSSKPTTCSLDPLPTPLLKSCLPVLCPYLTKLFNSSLSHGTVPSAFKSAAVTPTLKKPGLDPSSLSNYRPISNLSFLSKTLERIVTTQLQSHLHADNLFESLQSGFRPLQSTETALLKVLNDLLISADSGSLNFLILLDLSAAFDTVNHTILLTRLSNLGIEGTALSWLHSYLSDRSHFISLHNHTSATATVIQGVPQGSVLGPLGQLLRHFSMDFHCYADDTQIYLSTKSPHIESCLSSLTLWMQNNFLKLNSNKTELLLIGSKSTLSKLANPPTLTIDGTTVSPSPQARNLGVIFDSTLSLEPHIRHTVKTSFYHLRNIAKIKSSLTPHAAERLIHAFISSRLDYCNSLLAGISTTSINRLQLVQNAAARLLTHTKAWHHIIPVLKNLHWLPISHRIHYKLLVLTYKALHHMAPPYLSDLLSLYQPPGPSDPPQLVSSPPTHQNSPR</sequence>
<dbReference type="GeneTree" id="ENSGT01150000286909"/>
<feature type="region of interest" description="Disordered" evidence="1">
    <location>
        <begin position="844"/>
        <end position="864"/>
    </location>
</feature>
<dbReference type="CDD" id="cd01650">
    <property type="entry name" value="RT_nLTR_like"/>
    <property type="match status" value="1"/>
</dbReference>
<dbReference type="InterPro" id="IPR036691">
    <property type="entry name" value="Endo/exonu/phosph_ase_sf"/>
</dbReference>
<reference evidence="3" key="2">
    <citation type="submission" date="2025-09" db="UniProtKB">
        <authorList>
            <consortium name="Ensembl"/>
        </authorList>
    </citation>
    <scope>IDENTIFICATION</scope>
</reference>
<dbReference type="InterPro" id="IPR043502">
    <property type="entry name" value="DNA/RNA_pol_sf"/>
</dbReference>
<dbReference type="SUPFAM" id="SSF56672">
    <property type="entry name" value="DNA/RNA polymerases"/>
    <property type="match status" value="1"/>
</dbReference>
<reference evidence="3" key="1">
    <citation type="submission" date="2025-08" db="UniProtKB">
        <authorList>
            <consortium name="Ensembl"/>
        </authorList>
    </citation>
    <scope>IDENTIFICATION</scope>
</reference>
<dbReference type="SUPFAM" id="SSF56219">
    <property type="entry name" value="DNase I-like"/>
    <property type="match status" value="1"/>
</dbReference>
<keyword evidence="4" id="KW-1185">Reference proteome</keyword>
<dbReference type="Proteomes" id="UP000694546">
    <property type="component" value="Chromosome 18"/>
</dbReference>
<feature type="compositionally biased region" description="Polar residues" evidence="1">
    <location>
        <begin position="852"/>
        <end position="864"/>
    </location>
</feature>
<proteinExistence type="predicted"/>
<name>A0A8C5FVK6_GADMO</name>
<dbReference type="PROSITE" id="PS50878">
    <property type="entry name" value="RT_POL"/>
    <property type="match status" value="1"/>
</dbReference>
<dbReference type="Ensembl" id="ENSGMOT00000050143.1">
    <property type="protein sequence ID" value="ENSGMOP00000064749.1"/>
    <property type="gene ID" value="ENSGMOG00000028547.1"/>
</dbReference>
<evidence type="ECO:0000256" key="1">
    <source>
        <dbReference type="SAM" id="MobiDB-lite"/>
    </source>
</evidence>
<feature type="domain" description="Reverse transcriptase" evidence="2">
    <location>
        <begin position="450"/>
        <end position="699"/>
    </location>
</feature>
<dbReference type="OMA" id="PPDCAFF"/>
<evidence type="ECO:0000259" key="2">
    <source>
        <dbReference type="PROSITE" id="PS50878"/>
    </source>
</evidence>
<dbReference type="AlphaFoldDB" id="A0A8C5FVK6"/>
<protein>
    <recommendedName>
        <fullName evidence="2">Reverse transcriptase domain-containing protein</fullName>
    </recommendedName>
</protein>
<dbReference type="InterPro" id="IPR000477">
    <property type="entry name" value="RT_dom"/>
</dbReference>
<dbReference type="Gene3D" id="3.60.10.10">
    <property type="entry name" value="Endonuclease/exonuclease/phosphatase"/>
    <property type="match status" value="1"/>
</dbReference>
<evidence type="ECO:0000313" key="3">
    <source>
        <dbReference type="Ensembl" id="ENSGMOP00000064749.1"/>
    </source>
</evidence>
<dbReference type="Pfam" id="PF00078">
    <property type="entry name" value="RVT_1"/>
    <property type="match status" value="1"/>
</dbReference>